<evidence type="ECO:0000256" key="1">
    <source>
        <dbReference type="ARBA" id="ARBA00004429"/>
    </source>
</evidence>
<dbReference type="AlphaFoldDB" id="A0A1H5W9P4"/>
<dbReference type="Pfam" id="PF04290">
    <property type="entry name" value="DctQ"/>
    <property type="match status" value="1"/>
</dbReference>
<feature type="transmembrane region" description="Helical" evidence="9">
    <location>
        <begin position="12"/>
        <end position="34"/>
    </location>
</feature>
<proteinExistence type="inferred from homology"/>
<comment type="similarity">
    <text evidence="8 9">Belongs to the TRAP transporter small permease family.</text>
</comment>
<evidence type="ECO:0000259" key="10">
    <source>
        <dbReference type="Pfam" id="PF04290"/>
    </source>
</evidence>
<feature type="transmembrane region" description="Helical" evidence="9">
    <location>
        <begin position="46"/>
        <end position="63"/>
    </location>
</feature>
<keyword evidence="5 9" id="KW-0812">Transmembrane</keyword>
<feature type="transmembrane region" description="Helical" evidence="9">
    <location>
        <begin position="128"/>
        <end position="153"/>
    </location>
</feature>
<keyword evidence="6 9" id="KW-1133">Transmembrane helix</keyword>
<dbReference type="PANTHER" id="PTHR35011">
    <property type="entry name" value="2,3-DIKETO-L-GULONATE TRAP TRANSPORTER SMALL PERMEASE PROTEIN YIAM"/>
    <property type="match status" value="1"/>
</dbReference>
<accession>A0A1H5W9P4</accession>
<comment type="function">
    <text evidence="9">Part of the tripartite ATP-independent periplasmic (TRAP) transport system.</text>
</comment>
<keyword evidence="3" id="KW-1003">Cell membrane</keyword>
<feature type="domain" description="Tripartite ATP-independent periplasmic transporters DctQ component" evidence="10">
    <location>
        <begin position="24"/>
        <end position="154"/>
    </location>
</feature>
<sequence>MLRAFLDKLYDCCGYIAAVFMIGIAIAILAQILSRMRGITLDATEAAGLCLAASTFFGLAHTFRRGSHVRIDLIVGRLPQAVRHKVEIFNCLLGSVVVSFLGWHVAGLSIQSYQFNDVSPGLLAMPFWIPQTGVAAGIIVFAVALIDELVWLLRGGAPRYQAPDEVGLDRPVA</sequence>
<dbReference type="OrthoDB" id="9797534at2"/>
<comment type="subcellular location">
    <subcellularLocation>
        <location evidence="1 9">Cell inner membrane</location>
        <topology evidence="1 9">Multi-pass membrane protein</topology>
    </subcellularLocation>
</comment>
<organism evidence="11 12">
    <name type="scientific">Bosea lathyri</name>
    <dbReference type="NCBI Taxonomy" id="1036778"/>
    <lineage>
        <taxon>Bacteria</taxon>
        <taxon>Pseudomonadati</taxon>
        <taxon>Pseudomonadota</taxon>
        <taxon>Alphaproteobacteria</taxon>
        <taxon>Hyphomicrobiales</taxon>
        <taxon>Boseaceae</taxon>
        <taxon>Bosea</taxon>
    </lineage>
</organism>
<dbReference type="Proteomes" id="UP000236743">
    <property type="component" value="Unassembled WGS sequence"/>
</dbReference>
<dbReference type="InterPro" id="IPR055348">
    <property type="entry name" value="DctQ"/>
</dbReference>
<gene>
    <name evidence="11" type="ORF">SAMN04488115_102606</name>
</gene>
<evidence type="ECO:0000256" key="8">
    <source>
        <dbReference type="ARBA" id="ARBA00038436"/>
    </source>
</evidence>
<keyword evidence="7 9" id="KW-0472">Membrane</keyword>
<dbReference type="PANTHER" id="PTHR35011:SF10">
    <property type="entry name" value="TRAP TRANSPORTER SMALL PERMEASE PROTEIN"/>
    <property type="match status" value="1"/>
</dbReference>
<evidence type="ECO:0000256" key="3">
    <source>
        <dbReference type="ARBA" id="ARBA00022475"/>
    </source>
</evidence>
<dbReference type="GO" id="GO:0005886">
    <property type="term" value="C:plasma membrane"/>
    <property type="evidence" value="ECO:0007669"/>
    <property type="project" value="UniProtKB-SubCell"/>
</dbReference>
<reference evidence="11 12" key="1">
    <citation type="submission" date="2016-10" db="EMBL/GenBank/DDBJ databases">
        <authorList>
            <person name="de Groot N.N."/>
        </authorList>
    </citation>
    <scope>NUCLEOTIDE SEQUENCE [LARGE SCALE GENOMIC DNA]</scope>
    <source>
        <strain evidence="11 12">DSM 26656</strain>
    </source>
</reference>
<evidence type="ECO:0000256" key="6">
    <source>
        <dbReference type="ARBA" id="ARBA00022989"/>
    </source>
</evidence>
<dbReference type="GO" id="GO:0015740">
    <property type="term" value="P:C4-dicarboxylate transport"/>
    <property type="evidence" value="ECO:0007669"/>
    <property type="project" value="TreeGrafter"/>
</dbReference>
<comment type="subunit">
    <text evidence="9">The complex comprises the extracytoplasmic solute receptor protein and the two transmembrane proteins.</text>
</comment>
<protein>
    <recommendedName>
        <fullName evidence="9">TRAP transporter small permease protein</fullName>
    </recommendedName>
</protein>
<keyword evidence="4 9" id="KW-0997">Cell inner membrane</keyword>
<dbReference type="EMBL" id="FNUY01000002">
    <property type="protein sequence ID" value="SEF96202.1"/>
    <property type="molecule type" value="Genomic_DNA"/>
</dbReference>
<evidence type="ECO:0000256" key="4">
    <source>
        <dbReference type="ARBA" id="ARBA00022519"/>
    </source>
</evidence>
<evidence type="ECO:0000256" key="2">
    <source>
        <dbReference type="ARBA" id="ARBA00022448"/>
    </source>
</evidence>
<dbReference type="GO" id="GO:0022857">
    <property type="term" value="F:transmembrane transporter activity"/>
    <property type="evidence" value="ECO:0007669"/>
    <property type="project" value="UniProtKB-UniRule"/>
</dbReference>
<evidence type="ECO:0000313" key="11">
    <source>
        <dbReference type="EMBL" id="SEF96202.1"/>
    </source>
</evidence>
<dbReference type="RefSeq" id="WP_103871796.1">
    <property type="nucleotide sequence ID" value="NZ_FNUY01000002.1"/>
</dbReference>
<evidence type="ECO:0000313" key="12">
    <source>
        <dbReference type="Proteomes" id="UP000236743"/>
    </source>
</evidence>
<keyword evidence="12" id="KW-1185">Reference proteome</keyword>
<dbReference type="InterPro" id="IPR007387">
    <property type="entry name" value="TRAP_DctQ"/>
</dbReference>
<evidence type="ECO:0000256" key="9">
    <source>
        <dbReference type="RuleBase" id="RU369079"/>
    </source>
</evidence>
<name>A0A1H5W9P4_9HYPH</name>
<keyword evidence="2 9" id="KW-0813">Transport</keyword>
<evidence type="ECO:0000256" key="5">
    <source>
        <dbReference type="ARBA" id="ARBA00022692"/>
    </source>
</evidence>
<evidence type="ECO:0000256" key="7">
    <source>
        <dbReference type="ARBA" id="ARBA00023136"/>
    </source>
</evidence>
<feature type="transmembrane region" description="Helical" evidence="9">
    <location>
        <begin position="88"/>
        <end position="108"/>
    </location>
</feature>